<gene>
    <name evidence="2" type="ORF">J2W94_002258</name>
</gene>
<evidence type="ECO:0000313" key="2">
    <source>
        <dbReference type="EMBL" id="MDR6841973.1"/>
    </source>
</evidence>
<proteinExistence type="predicted"/>
<keyword evidence="1" id="KW-0732">Signal</keyword>
<evidence type="ECO:0000256" key="1">
    <source>
        <dbReference type="SAM" id="SignalP"/>
    </source>
</evidence>
<dbReference type="EMBL" id="JAVDTT010000002">
    <property type="protein sequence ID" value="MDR6841973.1"/>
    <property type="molecule type" value="Genomic_DNA"/>
</dbReference>
<keyword evidence="3" id="KW-1185">Reference proteome</keyword>
<feature type="chain" id="PRO_5047258018" description="Beta-lactamase" evidence="1">
    <location>
        <begin position="24"/>
        <end position="520"/>
    </location>
</feature>
<organism evidence="2 3">
    <name type="scientific">Pseudoxanthomonas sacheonensis</name>
    <dbReference type="NCBI Taxonomy" id="443615"/>
    <lineage>
        <taxon>Bacteria</taxon>
        <taxon>Pseudomonadati</taxon>
        <taxon>Pseudomonadota</taxon>
        <taxon>Gammaproteobacteria</taxon>
        <taxon>Lysobacterales</taxon>
        <taxon>Lysobacteraceae</taxon>
        <taxon>Pseudoxanthomonas</taxon>
    </lineage>
</organism>
<accession>A0ABU1RT77</accession>
<sequence>MPNGIGRLGLLAALLLVADHAYAAKLACGVYQDQKNEDSRLLIESDSQARQLSAGSAPRRFEYRRTGAELQMADLEAGYISKYKVDADNRISDDLGFHEYVLSESAACAPLLPAAAAGTCRADLPQCLDNAYGADETTLQRWCETEALPFACDKLIDLYQTQAKASGPTEPEIEKPPVCQEGTPTFSEEGCVAAAKEILGEQIAKSLVGALGSMYADAAVLPAPRLDQSIAMCNRTRSAVVCNNAAGKLWGAGRYLQARSALQTACSEGGDPDACKKAEPLLGLSDQDQRFVSATQLPCGDYAAATGLMSELKFGDRGMVEAGLGGRMRARLENGLVRMRHDKGGDFVFRVLDAQRMLGIDSWNEFALYQRQGGADRCSAPVAYVEKPLEQDCPAIMQEGGAKACCDAGKLQGCNALGNQRALQGDWTGAKVYYQQVCAQGVRTGCENLTQVYANAGDESVIDSLDQLCDADPKHVACDVRETSNWEMLGMAHALQQLGDSMEAELPTEDGEDGNKPNKD</sequence>
<reference evidence="2 3" key="1">
    <citation type="submission" date="2023-07" db="EMBL/GenBank/DDBJ databases">
        <title>Sorghum-associated microbial communities from plants grown in Nebraska, USA.</title>
        <authorList>
            <person name="Schachtman D."/>
        </authorList>
    </citation>
    <scope>NUCLEOTIDE SEQUENCE [LARGE SCALE GENOMIC DNA]</scope>
    <source>
        <strain evidence="2 3">BE107</strain>
    </source>
</reference>
<comment type="caution">
    <text evidence="2">The sequence shown here is derived from an EMBL/GenBank/DDBJ whole genome shotgun (WGS) entry which is preliminary data.</text>
</comment>
<evidence type="ECO:0008006" key="4">
    <source>
        <dbReference type="Google" id="ProtNLM"/>
    </source>
</evidence>
<dbReference type="RefSeq" id="WP_310093261.1">
    <property type="nucleotide sequence ID" value="NZ_JAVDTT010000002.1"/>
</dbReference>
<evidence type="ECO:0000313" key="3">
    <source>
        <dbReference type="Proteomes" id="UP001254759"/>
    </source>
</evidence>
<protein>
    <recommendedName>
        <fullName evidence="4">Beta-lactamase</fullName>
    </recommendedName>
</protein>
<feature type="signal peptide" evidence="1">
    <location>
        <begin position="1"/>
        <end position="23"/>
    </location>
</feature>
<dbReference type="Proteomes" id="UP001254759">
    <property type="component" value="Unassembled WGS sequence"/>
</dbReference>
<name>A0ABU1RT77_9GAMM</name>